<evidence type="ECO:0000313" key="10">
    <source>
        <dbReference type="EMBL" id="GJN42760.1"/>
    </source>
</evidence>
<dbReference type="Gene3D" id="1.10.10.10">
    <property type="entry name" value="Winged helix-like DNA-binding domain superfamily/Winged helix DNA-binding domain"/>
    <property type="match status" value="1"/>
</dbReference>
<keyword evidence="3" id="KW-0963">Cytoplasm</keyword>
<dbReference type="GO" id="GO:0003723">
    <property type="term" value="F:RNA binding"/>
    <property type="evidence" value="ECO:0007669"/>
    <property type="project" value="InterPro"/>
</dbReference>
<dbReference type="InterPro" id="IPR027417">
    <property type="entry name" value="P-loop_NTPase"/>
</dbReference>
<keyword evidence="5" id="KW-0648">Protein biosynthesis</keyword>
<reference evidence="10" key="1">
    <citation type="submission" date="2021-12" db="EMBL/GenBank/DDBJ databases">
        <title>Draft genome sequence of Corynebacterium ammoniagenes strain T-723.</title>
        <authorList>
            <person name="Matsuzawa M."/>
            <person name="Hiratani M."/>
            <person name="Abe I."/>
            <person name="Tsuji Y."/>
            <person name="Nakamura J."/>
        </authorList>
    </citation>
    <scope>NUCLEOTIDE SEQUENCE</scope>
    <source>
        <strain evidence="10">T-723</strain>
    </source>
</reference>
<dbReference type="Pfam" id="PF00009">
    <property type="entry name" value="GTP_EFTU"/>
    <property type="match status" value="1"/>
</dbReference>
<dbReference type="InterPro" id="IPR036388">
    <property type="entry name" value="WH-like_DNA-bd_sf"/>
</dbReference>
<dbReference type="PANTHER" id="PTHR43721:SF22">
    <property type="entry name" value="ELONGATION FACTOR TU, MITOCHONDRIAL"/>
    <property type="match status" value="1"/>
</dbReference>
<proteinExistence type="predicted"/>
<evidence type="ECO:0000313" key="11">
    <source>
        <dbReference type="Proteomes" id="UP001054925"/>
    </source>
</evidence>
<dbReference type="CDD" id="cd04171">
    <property type="entry name" value="SelB"/>
    <property type="match status" value="1"/>
</dbReference>
<dbReference type="InterPro" id="IPR050055">
    <property type="entry name" value="EF-Tu_GTPase"/>
</dbReference>
<evidence type="ECO:0000256" key="5">
    <source>
        <dbReference type="ARBA" id="ARBA00022917"/>
    </source>
</evidence>
<dbReference type="GO" id="GO:0001514">
    <property type="term" value="P:selenocysteine incorporation"/>
    <property type="evidence" value="ECO:0007669"/>
    <property type="project" value="InterPro"/>
</dbReference>
<dbReference type="GO" id="GO:0005737">
    <property type="term" value="C:cytoplasm"/>
    <property type="evidence" value="ECO:0007669"/>
    <property type="project" value="UniProtKB-SubCell"/>
</dbReference>
<dbReference type="GO" id="GO:0005525">
    <property type="term" value="F:GTP binding"/>
    <property type="evidence" value="ECO:0007669"/>
    <property type="project" value="UniProtKB-KW"/>
</dbReference>
<dbReference type="InterPro" id="IPR005225">
    <property type="entry name" value="Small_GTP-bd"/>
</dbReference>
<dbReference type="Gene3D" id="2.40.30.10">
    <property type="entry name" value="Translation factors"/>
    <property type="match status" value="1"/>
</dbReference>
<keyword evidence="4" id="KW-0547">Nucleotide-binding</keyword>
<accession>A0AAV5G933</accession>
<dbReference type="Pfam" id="PF09107">
    <property type="entry name" value="WHD_3rd_SelB"/>
    <property type="match status" value="1"/>
</dbReference>
<dbReference type="GO" id="GO:0003746">
    <property type="term" value="F:translation elongation factor activity"/>
    <property type="evidence" value="ECO:0007669"/>
    <property type="project" value="UniProtKB-KW"/>
</dbReference>
<keyword evidence="6" id="KW-0342">GTP-binding</keyword>
<dbReference type="NCBIfam" id="TIGR00475">
    <property type="entry name" value="selB"/>
    <property type="match status" value="1"/>
</dbReference>
<dbReference type="GO" id="GO:0003924">
    <property type="term" value="F:GTPase activity"/>
    <property type="evidence" value="ECO:0007669"/>
    <property type="project" value="InterPro"/>
</dbReference>
<evidence type="ECO:0000256" key="2">
    <source>
        <dbReference type="ARBA" id="ARBA00015953"/>
    </source>
</evidence>
<dbReference type="InterPro" id="IPR000795">
    <property type="entry name" value="T_Tr_GTP-bd_dom"/>
</dbReference>
<evidence type="ECO:0000256" key="1">
    <source>
        <dbReference type="ARBA" id="ARBA00004496"/>
    </source>
</evidence>
<dbReference type="Pfam" id="PF03144">
    <property type="entry name" value="GTP_EFTU_D2"/>
    <property type="match status" value="1"/>
</dbReference>
<evidence type="ECO:0000256" key="3">
    <source>
        <dbReference type="ARBA" id="ARBA00022490"/>
    </source>
</evidence>
<dbReference type="Gene3D" id="3.40.50.300">
    <property type="entry name" value="P-loop containing nucleotide triphosphate hydrolases"/>
    <property type="match status" value="1"/>
</dbReference>
<comment type="function">
    <text evidence="7">Translation factor necessary for the incorporation of selenocysteine into proteins. It probably replaces EF-Tu for the insertion of selenocysteine directed by the UGA codon. SelB binds GTP and GDP.</text>
</comment>
<dbReference type="SUPFAM" id="SSF50447">
    <property type="entry name" value="Translation proteins"/>
    <property type="match status" value="1"/>
</dbReference>
<comment type="subcellular location">
    <subcellularLocation>
        <location evidence="1">Cytoplasm</location>
    </subcellularLocation>
</comment>
<dbReference type="NCBIfam" id="TIGR00231">
    <property type="entry name" value="small_GTP"/>
    <property type="match status" value="1"/>
</dbReference>
<dbReference type="RefSeq" id="WP_003848510.1">
    <property type="nucleotide sequence ID" value="NZ_BQKK01000002.1"/>
</dbReference>
<evidence type="ECO:0000256" key="7">
    <source>
        <dbReference type="ARBA" id="ARBA00025526"/>
    </source>
</evidence>
<dbReference type="InterPro" id="IPR009000">
    <property type="entry name" value="Transl_B-barrel_sf"/>
</dbReference>
<dbReference type="EMBL" id="BQKK01000002">
    <property type="protein sequence ID" value="GJN42760.1"/>
    <property type="molecule type" value="Genomic_DNA"/>
</dbReference>
<evidence type="ECO:0000256" key="4">
    <source>
        <dbReference type="ARBA" id="ARBA00022741"/>
    </source>
</evidence>
<dbReference type="SUPFAM" id="SSF52540">
    <property type="entry name" value="P-loop containing nucleoside triphosphate hydrolases"/>
    <property type="match status" value="1"/>
</dbReference>
<dbReference type="InterPro" id="IPR004535">
    <property type="entry name" value="Transl_elong_SelB"/>
</dbReference>
<dbReference type="InterPro" id="IPR004161">
    <property type="entry name" value="EFTu-like_2"/>
</dbReference>
<evidence type="ECO:0000256" key="8">
    <source>
        <dbReference type="ARBA" id="ARBA00031615"/>
    </source>
</evidence>
<name>A0AAV5G933_CORAM</name>
<dbReference type="PANTHER" id="PTHR43721">
    <property type="entry name" value="ELONGATION FACTOR TU-RELATED"/>
    <property type="match status" value="1"/>
</dbReference>
<sequence>MYVIATAGHVDHGKSTLVNALTTMDPDRWQEEKRRGLTIDLGFAWTTLESGANVAFVDVPGHERFITNTLAGLGPVPAVLLVIAADEGWQEQTSEHLEAIDALGISRGIIVLTRMDNGQRITEATVRDKLAGTSLVDAEIHAVSARTGDGMDRLRRAIENLLPDNDELAAAAQQPVRMWIDRAFSVKGAGTVVTGTWAAGQLKVGDSLRLLSASGVHEVSVRGLHSENNAVEHAEPVMRLAINLRGVDADAISRGDVLTSAVSSWWQPEVIDVRRRTGPALDTVPKELNIHVGTATVPVHVRPLGAEHARLTLQATLPLRISDRLALRGSGLDTLSGVEVIDMDPPWVRRRGAPAQRAEELQNLNPRDASSYLARKSAVPKDTLAAAGFDVATKPSSVIEFRSWWVNAQAIAQWTAQLREIFDAYMSKNPLAEGLPLATALSTLALPDDSLLAIAVAGARLTRKGAMIHDPGAAPRDLGPAEIAVAKLEAQLAQEPFVAPDAHTLQRLGLGTSELAAAERAGRLLRIDGIVLLPSAPKQAAKILAQLPGEFTLSEARKALATTRRVAVPLLEYMDAHGLTKRPSDSTRVVA</sequence>
<keyword evidence="10" id="KW-0251">Elongation factor</keyword>
<feature type="domain" description="Tr-type G" evidence="9">
    <location>
        <begin position="1"/>
        <end position="166"/>
    </location>
</feature>
<evidence type="ECO:0000256" key="6">
    <source>
        <dbReference type="ARBA" id="ARBA00023134"/>
    </source>
</evidence>
<dbReference type="AlphaFoldDB" id="A0AAV5G933"/>
<comment type="caution">
    <text evidence="10">The sequence shown here is derived from an EMBL/GenBank/DDBJ whole genome shotgun (WGS) entry which is preliminary data.</text>
</comment>
<dbReference type="PROSITE" id="PS51722">
    <property type="entry name" value="G_TR_2"/>
    <property type="match status" value="1"/>
</dbReference>
<dbReference type="InterPro" id="IPR015191">
    <property type="entry name" value="SelB_WHD4"/>
</dbReference>
<organism evidence="10 11">
    <name type="scientific">Corynebacterium ammoniagenes</name>
    <name type="common">Brevibacterium ammoniagenes</name>
    <dbReference type="NCBI Taxonomy" id="1697"/>
    <lineage>
        <taxon>Bacteria</taxon>
        <taxon>Bacillati</taxon>
        <taxon>Actinomycetota</taxon>
        <taxon>Actinomycetes</taxon>
        <taxon>Mycobacteriales</taxon>
        <taxon>Corynebacteriaceae</taxon>
        <taxon>Corynebacterium</taxon>
    </lineage>
</organism>
<protein>
    <recommendedName>
        <fullName evidence="2">Selenocysteine-specific elongation factor</fullName>
    </recommendedName>
    <alternativeName>
        <fullName evidence="8">SelB translation factor</fullName>
    </alternativeName>
</protein>
<evidence type="ECO:0000259" key="9">
    <source>
        <dbReference type="PROSITE" id="PS51722"/>
    </source>
</evidence>
<gene>
    <name evidence="10" type="ORF">CAT723_12390</name>
</gene>
<dbReference type="Proteomes" id="UP001054925">
    <property type="component" value="Unassembled WGS sequence"/>
</dbReference>